<keyword evidence="1" id="KW-1133">Transmembrane helix</keyword>
<keyword evidence="1" id="KW-0472">Membrane</keyword>
<protein>
    <submittedName>
        <fullName evidence="3">Kef-type K+ transport system, predicted NAD-binding component</fullName>
    </submittedName>
</protein>
<feature type="transmembrane region" description="Helical" evidence="1">
    <location>
        <begin position="77"/>
        <end position="96"/>
    </location>
</feature>
<dbReference type="InterPro" id="IPR036291">
    <property type="entry name" value="NAD(P)-bd_dom_sf"/>
</dbReference>
<feature type="domain" description="Potassium channel" evidence="2">
    <location>
        <begin position="26"/>
        <end position="103"/>
    </location>
</feature>
<dbReference type="RefSeq" id="WP_006002576.1">
    <property type="nucleotide sequence ID" value="NZ_BAET01000004.1"/>
</dbReference>
<keyword evidence="1" id="KW-0812">Transmembrane</keyword>
<keyword evidence="4" id="KW-1185">Reference proteome</keyword>
<dbReference type="InterPro" id="IPR050721">
    <property type="entry name" value="Trk_Ktr_HKT_K-transport"/>
</dbReference>
<evidence type="ECO:0000259" key="2">
    <source>
        <dbReference type="Pfam" id="PF07885"/>
    </source>
</evidence>
<proteinExistence type="predicted"/>
<dbReference type="PANTHER" id="PTHR43833">
    <property type="entry name" value="POTASSIUM CHANNEL PROTEIN 2-RELATED-RELATED"/>
    <property type="match status" value="1"/>
</dbReference>
<dbReference type="AlphaFoldDB" id="H5T7V8"/>
<reference evidence="3 4" key="1">
    <citation type="journal article" date="2012" name="J. Bacteriol.">
        <title>Genome sequence of proteorhodopsin-containing sea ice bacterium Glaciecola punicea ACAM 611T.</title>
        <authorList>
            <person name="Qin Q.-L."/>
            <person name="Xie B.-B."/>
            <person name="Shu Y.-L."/>
            <person name="Rong J.-C."/>
            <person name="Zhao D.-L."/>
            <person name="Zhang X.-Y."/>
            <person name="Chen X.-L."/>
            <person name="Zhou B.-C."/>
            <person name="Zhanga Y.-Z."/>
        </authorList>
    </citation>
    <scope>NUCLEOTIDE SEQUENCE [LARGE SCALE GENOMIC DNA]</scope>
    <source>
        <strain evidence="3 4">ACAM 611</strain>
    </source>
</reference>
<reference evidence="3 4" key="2">
    <citation type="journal article" date="2017" name="Antonie Van Leeuwenhoek">
        <title>Rhizobium rhizosphaerae sp. nov., a novel species isolated from rice rhizosphere.</title>
        <authorList>
            <person name="Zhao J.J."/>
            <person name="Zhang J."/>
            <person name="Zhang R.J."/>
            <person name="Zhang C.W."/>
            <person name="Yin H.Q."/>
            <person name="Zhang X.X."/>
        </authorList>
    </citation>
    <scope>NUCLEOTIDE SEQUENCE [LARGE SCALE GENOMIC DNA]</scope>
    <source>
        <strain evidence="3 4">ACAM 611</strain>
    </source>
</reference>
<dbReference type="Proteomes" id="UP000053586">
    <property type="component" value="Unassembled WGS sequence"/>
</dbReference>
<dbReference type="STRING" id="56804.BAE46_10175"/>
<dbReference type="eggNOG" id="COG1226">
    <property type="taxonomic scope" value="Bacteria"/>
</dbReference>
<dbReference type="InterPro" id="IPR013099">
    <property type="entry name" value="K_chnl_dom"/>
</dbReference>
<evidence type="ECO:0000256" key="1">
    <source>
        <dbReference type="SAM" id="Phobius"/>
    </source>
</evidence>
<dbReference type="PANTHER" id="PTHR43833:SF9">
    <property type="entry name" value="POTASSIUM CHANNEL PROTEIN YUGO-RELATED"/>
    <property type="match status" value="1"/>
</dbReference>
<accession>H5T7V8</accession>
<dbReference type="Gene3D" id="3.40.50.720">
    <property type="entry name" value="NAD(P)-binding Rossmann-like Domain"/>
    <property type="match status" value="1"/>
</dbReference>
<comment type="caution">
    <text evidence="3">The sequence shown here is derived from an EMBL/GenBank/DDBJ whole genome shotgun (WGS) entry which is preliminary data.</text>
</comment>
<gene>
    <name evidence="3" type="ORF">GPUN_0232</name>
</gene>
<dbReference type="Gene3D" id="1.10.287.70">
    <property type="match status" value="1"/>
</dbReference>
<dbReference type="SUPFAM" id="SSF51735">
    <property type="entry name" value="NAD(P)-binding Rossmann-fold domains"/>
    <property type="match status" value="1"/>
</dbReference>
<evidence type="ECO:0000313" key="4">
    <source>
        <dbReference type="Proteomes" id="UP000053586"/>
    </source>
</evidence>
<sequence length="354" mass="39886">MQTWIKVRKIMTQYFSNLRWYVVVLMMVFYSLSSYALLFIAGEEGLLNIHDFVYWLVITSSTVGYGDMSPSTAAGKWIVALYIIPMGLSIFALVLGRAANFVSKQWQKGARGLNALNVSNHILVIGWNGKRTEQLIKLLLIEKENSIEKPEIVLCVRADITNPYPSLIDFVHVESFNKDEDMDKACVQTAATILIDNPHDDMTMTTALYCSQRNKKAHKVAYFDDESLVKLLQQHCPEIECTPSVAVEMLAKSAFDPGSSLLHHDLLDVYEGQAQFSATIAQNVDAISVKNLFYQLKHKYDAIFIGVASNHDILKIVVNPPLTAQLLPGDKIFYIAENRINNIDWTKFSDADLL</sequence>
<dbReference type="EMBL" id="BAET01000004">
    <property type="protein sequence ID" value="GAB54385.1"/>
    <property type="molecule type" value="Genomic_DNA"/>
</dbReference>
<organism evidence="3 4">
    <name type="scientific">Glaciecola punicea ACAM 611</name>
    <dbReference type="NCBI Taxonomy" id="1121923"/>
    <lineage>
        <taxon>Bacteria</taxon>
        <taxon>Pseudomonadati</taxon>
        <taxon>Pseudomonadota</taxon>
        <taxon>Gammaproteobacteria</taxon>
        <taxon>Alteromonadales</taxon>
        <taxon>Alteromonadaceae</taxon>
        <taxon>Glaciecola</taxon>
    </lineage>
</organism>
<dbReference type="SUPFAM" id="SSF81324">
    <property type="entry name" value="Voltage-gated potassium channels"/>
    <property type="match status" value="1"/>
</dbReference>
<evidence type="ECO:0000313" key="3">
    <source>
        <dbReference type="EMBL" id="GAB54385.1"/>
    </source>
</evidence>
<feature type="transmembrane region" description="Helical" evidence="1">
    <location>
        <begin position="20"/>
        <end position="41"/>
    </location>
</feature>
<dbReference type="Pfam" id="PF07885">
    <property type="entry name" value="Ion_trans_2"/>
    <property type="match status" value="1"/>
</dbReference>
<name>H5T7V8_9ALTE</name>